<evidence type="ECO:0000259" key="3">
    <source>
        <dbReference type="Pfam" id="PF07992"/>
    </source>
</evidence>
<keyword evidence="1" id="KW-0560">Oxidoreductase</keyword>
<dbReference type="Gene3D" id="1.10.10.1100">
    <property type="entry name" value="BFD-like [2Fe-2S]-binding domain"/>
    <property type="match status" value="1"/>
</dbReference>
<dbReference type="Proteomes" id="UP000476511">
    <property type="component" value="Unassembled WGS sequence"/>
</dbReference>
<dbReference type="GO" id="GO:0016491">
    <property type="term" value="F:oxidoreductase activity"/>
    <property type="evidence" value="ECO:0007669"/>
    <property type="project" value="UniProtKB-KW"/>
</dbReference>
<reference evidence="4 5" key="1">
    <citation type="submission" date="2019-11" db="EMBL/GenBank/DDBJ databases">
        <title>Agromyces kandeliae sp. nov., isolated from mangrove soil.</title>
        <authorList>
            <person name="Wang R."/>
        </authorList>
    </citation>
    <scope>NUCLEOTIDE SEQUENCE [LARGE SCALE GENOMIC DNA]</scope>
    <source>
        <strain evidence="4 5">Q22</strain>
    </source>
</reference>
<dbReference type="PRINTS" id="PR00368">
    <property type="entry name" value="FADPNR"/>
</dbReference>
<organism evidence="4 5">
    <name type="scientific">Agromyces kandeliae</name>
    <dbReference type="NCBI Taxonomy" id="2666141"/>
    <lineage>
        <taxon>Bacteria</taxon>
        <taxon>Bacillati</taxon>
        <taxon>Actinomycetota</taxon>
        <taxon>Actinomycetes</taxon>
        <taxon>Micrococcales</taxon>
        <taxon>Microbacteriaceae</taxon>
        <taxon>Agromyces</taxon>
    </lineage>
</organism>
<evidence type="ECO:0000256" key="2">
    <source>
        <dbReference type="SAM" id="MobiDB-lite"/>
    </source>
</evidence>
<dbReference type="AlphaFoldDB" id="A0A6L5R537"/>
<accession>A0A6L5R537</accession>
<dbReference type="InterPro" id="IPR017224">
    <property type="entry name" value="Opine_Oxase_asu/HCN_bsu"/>
</dbReference>
<feature type="compositionally biased region" description="Basic residues" evidence="2">
    <location>
        <begin position="21"/>
        <end position="44"/>
    </location>
</feature>
<keyword evidence="5" id="KW-1185">Reference proteome</keyword>
<dbReference type="CDD" id="cd19946">
    <property type="entry name" value="GlpA-like_Fer2_BFD-like"/>
    <property type="match status" value="1"/>
</dbReference>
<dbReference type="Gene3D" id="3.50.50.60">
    <property type="entry name" value="FAD/NAD(P)-binding domain"/>
    <property type="match status" value="2"/>
</dbReference>
<evidence type="ECO:0000313" key="4">
    <source>
        <dbReference type="EMBL" id="MRX45133.1"/>
    </source>
</evidence>
<evidence type="ECO:0000313" key="5">
    <source>
        <dbReference type="Proteomes" id="UP000476511"/>
    </source>
</evidence>
<dbReference type="InterPro" id="IPR023753">
    <property type="entry name" value="FAD/NAD-binding_dom"/>
</dbReference>
<dbReference type="EMBL" id="WKJD01000019">
    <property type="protein sequence ID" value="MRX45133.1"/>
    <property type="molecule type" value="Genomic_DNA"/>
</dbReference>
<name>A0A6L5R537_9MICO</name>
<comment type="caution">
    <text evidence="4">The sequence shown here is derived from an EMBL/GenBank/DDBJ whole genome shotgun (WGS) entry which is preliminary data.</text>
</comment>
<dbReference type="InterPro" id="IPR051691">
    <property type="entry name" value="Metab_Enz_Cyan_OpOx_G3PDH"/>
</dbReference>
<dbReference type="PIRSF" id="PIRSF037495">
    <property type="entry name" value="Opine_OX_OoxA/HcnB"/>
    <property type="match status" value="1"/>
</dbReference>
<proteinExistence type="predicted"/>
<sequence>MAYLADGRSWRLLRDRRLPRLPRHGQRRRGRARVSARGRRRRPDRTRGTAVTHVAILGGGPAGLAAAQGALAAGARVSLLDEGDRLGGQFWRHHERLTDPRLQHGWHRFERLRDALARGDARVHVGASVWSAEATDLGVRLRAVVGAADADARTAVDVEADAVVVATGAHDLALPVPGWTLPGVTTAGAAQALAKRDGVAVGRRTVVSGAGPFLLPVAQSLALVGSDVVGVLEASRITALAAGWLPRPWELAGKAGEFLQYAGGLARHRIPYRTGSGVVRVLGDERVEGVVVAALDADWHPIVGTEREVACDAVALGHGFAPRLEAALALGCDLRGDHRGRFVVVDDAQRTTTAQVFAAGEVTGIAGADAALAEGAVAGFLAAGGALGDPRLRGPVTARRRARAFARRLERAHGIRPGWTAWVDDATIVCRCEAVTRRAIAERADVPLRAMRLATRAGLGPCQGRTCGRAVEAIVAEAGGAPASVGFDRRPVLAPVRIGEVAALAATDPAT</sequence>
<dbReference type="PRINTS" id="PR00411">
    <property type="entry name" value="PNDRDTASEI"/>
</dbReference>
<evidence type="ECO:0000256" key="1">
    <source>
        <dbReference type="ARBA" id="ARBA00023002"/>
    </source>
</evidence>
<feature type="region of interest" description="Disordered" evidence="2">
    <location>
        <begin position="21"/>
        <end position="48"/>
    </location>
</feature>
<protein>
    <submittedName>
        <fullName evidence="4">NAD(P)-binding protein</fullName>
    </submittedName>
</protein>
<dbReference type="PANTHER" id="PTHR42949">
    <property type="entry name" value="ANAEROBIC GLYCEROL-3-PHOSPHATE DEHYDROGENASE SUBUNIT B"/>
    <property type="match status" value="1"/>
</dbReference>
<feature type="domain" description="FAD/NAD(P)-binding" evidence="3">
    <location>
        <begin position="53"/>
        <end position="375"/>
    </location>
</feature>
<dbReference type="SUPFAM" id="SSF51905">
    <property type="entry name" value="FAD/NAD(P)-binding domain"/>
    <property type="match status" value="1"/>
</dbReference>
<gene>
    <name evidence="4" type="ORF">GJR97_15550</name>
</gene>
<dbReference type="Pfam" id="PF07992">
    <property type="entry name" value="Pyr_redox_2"/>
    <property type="match status" value="1"/>
</dbReference>
<dbReference type="InterPro" id="IPR036188">
    <property type="entry name" value="FAD/NAD-bd_sf"/>
</dbReference>
<dbReference type="InterPro" id="IPR041854">
    <property type="entry name" value="BFD-like_2Fe2S-bd_dom_sf"/>
</dbReference>
<dbReference type="PANTHER" id="PTHR42949:SF3">
    <property type="entry name" value="ANAEROBIC GLYCEROL-3-PHOSPHATE DEHYDROGENASE SUBUNIT B"/>
    <property type="match status" value="1"/>
</dbReference>